<gene>
    <name evidence="2" type="ORF">Sxan_09800</name>
</gene>
<sequence length="277" mass="29284">MGGVDVEEVIDALYALTPAQFTAARDEAAAGAKRAGDPAAAKRIAALRRPTRAAWTSNLLVRANPEEAGQFCQLGEALREAHRSLDGEQLRELSHEQHVVIGALAREAVRLAAEAGTPVSETVVREVEQILRAVLADPDAAEAWTSGRLVKPPAAVTEFPALAPDAARPAPPPPAPEPGPGHRAAEAVAAARAAAREAEEAAQTREEELRTAEEAHARAAEEAERADAARDRAHEAETTAAERVHTAARTAEEARRRADTAARHLHALTDGPIPEDP</sequence>
<name>A0A919LBI2_9ACTN</name>
<feature type="compositionally biased region" description="Pro residues" evidence="1">
    <location>
        <begin position="169"/>
        <end position="179"/>
    </location>
</feature>
<evidence type="ECO:0000313" key="2">
    <source>
        <dbReference type="EMBL" id="GHI83616.1"/>
    </source>
</evidence>
<feature type="region of interest" description="Disordered" evidence="1">
    <location>
        <begin position="164"/>
        <end position="277"/>
    </location>
</feature>
<dbReference type="EMBL" id="BNEE01000004">
    <property type="protein sequence ID" value="GHI83616.1"/>
    <property type="molecule type" value="Genomic_DNA"/>
</dbReference>
<comment type="caution">
    <text evidence="2">The sequence shown here is derived from an EMBL/GenBank/DDBJ whole genome shotgun (WGS) entry which is preliminary data.</text>
</comment>
<evidence type="ECO:0000256" key="1">
    <source>
        <dbReference type="SAM" id="MobiDB-lite"/>
    </source>
</evidence>
<protein>
    <submittedName>
        <fullName evidence="2">Uncharacterized protein</fullName>
    </submittedName>
</protein>
<reference evidence="2" key="1">
    <citation type="submission" date="2020-09" db="EMBL/GenBank/DDBJ databases">
        <title>Whole genome shotgun sequence of Streptomyces xanthophaeus NBRC 12829.</title>
        <authorList>
            <person name="Komaki H."/>
            <person name="Tamura T."/>
        </authorList>
    </citation>
    <scope>NUCLEOTIDE SEQUENCE</scope>
    <source>
        <strain evidence="2">NBRC 12829</strain>
    </source>
</reference>
<dbReference type="AlphaFoldDB" id="A0A919LBI2"/>
<accession>A0A919LBI2</accession>
<proteinExistence type="predicted"/>
<keyword evidence="3" id="KW-1185">Reference proteome</keyword>
<evidence type="ECO:0000313" key="3">
    <source>
        <dbReference type="Proteomes" id="UP000600026"/>
    </source>
</evidence>
<dbReference type="Proteomes" id="UP000600026">
    <property type="component" value="Unassembled WGS sequence"/>
</dbReference>
<feature type="compositionally biased region" description="Basic and acidic residues" evidence="1">
    <location>
        <begin position="194"/>
        <end position="262"/>
    </location>
</feature>
<organism evidence="2 3">
    <name type="scientific">Streptomyces xanthophaeus</name>
    <dbReference type="NCBI Taxonomy" id="67385"/>
    <lineage>
        <taxon>Bacteria</taxon>
        <taxon>Bacillati</taxon>
        <taxon>Actinomycetota</taxon>
        <taxon>Actinomycetes</taxon>
        <taxon>Kitasatosporales</taxon>
        <taxon>Streptomycetaceae</taxon>
        <taxon>Streptomyces</taxon>
    </lineage>
</organism>